<dbReference type="FunFam" id="1.10.10.60:FF:000169">
    <property type="entry name" value="DNA-binding protein SATB1"/>
    <property type="match status" value="1"/>
</dbReference>
<keyword evidence="6 7" id="KW-0539">Nucleus</keyword>
<dbReference type="PANTHER" id="PTHR15116">
    <property type="entry name" value="DNA-BINDING PROTEIN SATB FAMILY MEMBER"/>
    <property type="match status" value="1"/>
</dbReference>
<sequence>MFPMRVIVETVRSQHCLSCSHEGHMITDTYAIVAGTTTLSQLVDTVLAALGHSSMSTSARGLIQVNNWKPLPFDQITENLEETVENLFKDISSHVVLKILSKPTTDANAVQCISEVKNKLLKAAVNKNPSVMTSVDNQQVKEVINTIIAGDETLLNSEQIGAVNEWLDTLEIAEDRRSPTQVQRFNTIFEIPRLEKWFKQDANPSKQKMNNYLNQLNQSPFRRNNAKINYQQICNWFSQKRASNRSTITPVDPVQIPPTSAPANQFLPGLQLNLLQSLFGDAQRPKFDFSIMNEKLDENRILGGSDSPSPADDEIHSNSDETIQDSGFPMIIKTEPEMESSASSPEMTNSMRESLSSTSPKLISGLDLGSFSTHSSSTNSMSNVNSSVFSAARSRLMFDPLTELPVLEKWFEENPHPTWMQIDQYTQFLNQCAYRENYPHISQHNVKIWFKNRRAKCKRLLNGMQEKIEQKFSFCADTFTFYVDNFINEFFVIINTLDALNPRATVYNPIGGEVSSCQDYSTSATQTIHLICNGKSLHGTGTYTVQLTADLNKPCIFEIRAPTKLTVDGGFVEDVRDDDVQQIVLSTANQGIFRFPIENQASYLAFKVESEEFPVHPDEVHLYTNGLFDIKMDLSTR</sequence>
<organism evidence="12 13">
    <name type="scientific">Caenorhabditis briggsae</name>
    <dbReference type="NCBI Taxonomy" id="6238"/>
    <lineage>
        <taxon>Eukaryota</taxon>
        <taxon>Metazoa</taxon>
        <taxon>Ecdysozoa</taxon>
        <taxon>Nematoda</taxon>
        <taxon>Chromadorea</taxon>
        <taxon>Rhabditida</taxon>
        <taxon>Rhabditina</taxon>
        <taxon>Rhabditomorpha</taxon>
        <taxon>Rhabditoidea</taxon>
        <taxon>Rhabditidae</taxon>
        <taxon>Peloderinae</taxon>
        <taxon>Caenorhabditis</taxon>
    </lineage>
</organism>
<dbReference type="SMART" id="SM00389">
    <property type="entry name" value="HOX"/>
    <property type="match status" value="2"/>
</dbReference>
<dbReference type="CDD" id="cd00086">
    <property type="entry name" value="homeodomain"/>
    <property type="match status" value="2"/>
</dbReference>
<dbReference type="PROSITE" id="PS50071">
    <property type="entry name" value="HOMEOBOX_2"/>
    <property type="match status" value="2"/>
</dbReference>
<keyword evidence="3" id="KW-0832">Ubl conjugation</keyword>
<gene>
    <name evidence="14" type="primary">dve-1</name>
    <name evidence="12" type="synonym">Cbr-dve-1</name>
    <name evidence="14" type="ORF">CBG08165</name>
    <name evidence="12" type="ORF">CBG_08165</name>
</gene>
<dbReference type="CDD" id="cd11585">
    <property type="entry name" value="SATB1_N"/>
    <property type="match status" value="1"/>
</dbReference>
<dbReference type="EMBL" id="HE600971">
    <property type="protein sequence ID" value="CAP28050.2"/>
    <property type="molecule type" value="Genomic_DNA"/>
</dbReference>
<feature type="domain" description="Homeobox" evidence="10">
    <location>
        <begin position="403"/>
        <end position="460"/>
    </location>
</feature>
<evidence type="ECO:0000256" key="7">
    <source>
        <dbReference type="PROSITE-ProRule" id="PRU00108"/>
    </source>
</evidence>
<accession>A8X5Y9</accession>
<comment type="subcellular location">
    <subcellularLocation>
        <location evidence="1 7 8">Nucleus</location>
    </subcellularLocation>
</comment>
<evidence type="ECO:0000313" key="12">
    <source>
        <dbReference type="EMBL" id="CAP28050.2"/>
    </source>
</evidence>
<keyword evidence="4 7" id="KW-0238">DNA-binding</keyword>
<dbReference type="GO" id="GO:0005634">
    <property type="term" value="C:nucleus"/>
    <property type="evidence" value="ECO:0007669"/>
    <property type="project" value="UniProtKB-SubCell"/>
</dbReference>
<dbReference type="InterPro" id="IPR038224">
    <property type="entry name" value="SATB_ULD_sf"/>
</dbReference>
<dbReference type="FunCoup" id="A8X5Y9">
    <property type="interactions" value="7"/>
</dbReference>
<keyword evidence="13" id="KW-1185">Reference proteome</keyword>
<dbReference type="PANTHER" id="PTHR15116:SF16">
    <property type="entry name" value="DEFECTIVE PROVENTRICULUS, ISOFORM A"/>
    <property type="match status" value="1"/>
</dbReference>
<feature type="DNA-binding region" description="Homeobox" evidence="7">
    <location>
        <begin position="405"/>
        <end position="461"/>
    </location>
</feature>
<protein>
    <submittedName>
        <fullName evidence="12">Protein CBR-DVE-1</fullName>
    </submittedName>
</protein>
<dbReference type="InParanoid" id="A8X5Y9"/>
<dbReference type="Pfam" id="PF16534">
    <property type="entry name" value="ULD"/>
    <property type="match status" value="1"/>
</dbReference>
<dbReference type="WormBase" id="CBG08165">
    <property type="protein sequence ID" value="CBP48236"/>
    <property type="gene ID" value="WBGene00030017"/>
    <property type="gene designation" value="Cbr-dve-1"/>
</dbReference>
<feature type="region of interest" description="Disordered" evidence="9">
    <location>
        <begin position="300"/>
        <end position="359"/>
    </location>
</feature>
<proteinExistence type="predicted"/>
<name>A8X5Y9_CAEBR</name>
<dbReference type="Gene3D" id="1.10.10.60">
    <property type="entry name" value="Homeodomain-like"/>
    <property type="match status" value="2"/>
</dbReference>
<dbReference type="Proteomes" id="UP000008549">
    <property type="component" value="Unassembled WGS sequence"/>
</dbReference>
<dbReference type="GO" id="GO:0006357">
    <property type="term" value="P:regulation of transcription by RNA polymerase II"/>
    <property type="evidence" value="ECO:0000318"/>
    <property type="project" value="GO_Central"/>
</dbReference>
<dbReference type="eggNOG" id="KOG3755">
    <property type="taxonomic scope" value="Eukaryota"/>
</dbReference>
<keyword evidence="2" id="KW-0677">Repeat</keyword>
<dbReference type="Pfam" id="PF23623">
    <property type="entry name" value="GBD_IRG7_N"/>
    <property type="match status" value="1"/>
</dbReference>
<evidence type="ECO:0000313" key="13">
    <source>
        <dbReference type="Proteomes" id="UP000008549"/>
    </source>
</evidence>
<dbReference type="GO" id="GO:0000978">
    <property type="term" value="F:RNA polymerase II cis-regulatory region sequence-specific DNA binding"/>
    <property type="evidence" value="ECO:0000318"/>
    <property type="project" value="GO_Central"/>
</dbReference>
<feature type="domain" description="CMP" evidence="11">
    <location>
        <begin position="1"/>
        <end position="103"/>
    </location>
</feature>
<dbReference type="InterPro" id="IPR039673">
    <property type="entry name" value="SATB1/SATB2"/>
</dbReference>
<reference evidence="12 13" key="2">
    <citation type="journal article" date="2011" name="PLoS Genet.">
        <title>Caenorhabditis briggsae recombinant inbred line genotypes reveal inter-strain incompatibility and the evolution of recombination.</title>
        <authorList>
            <person name="Ross J.A."/>
            <person name="Koboldt D.C."/>
            <person name="Staisch J.E."/>
            <person name="Chamberlin H.M."/>
            <person name="Gupta B.P."/>
            <person name="Miller R.D."/>
            <person name="Baird S.E."/>
            <person name="Haag E.S."/>
        </authorList>
    </citation>
    <scope>NUCLEOTIDE SEQUENCE [LARGE SCALE GENOMIC DNA]</scope>
    <source>
        <strain evidence="12 13">AF16</strain>
    </source>
</reference>
<dbReference type="InterPro" id="IPR057086">
    <property type="entry name" value="GBD_Irg-7_N"/>
</dbReference>
<feature type="domain" description="Homeobox" evidence="10">
    <location>
        <begin position="177"/>
        <end position="247"/>
    </location>
</feature>
<dbReference type="InterPro" id="IPR009057">
    <property type="entry name" value="Homeodomain-like_sf"/>
</dbReference>
<keyword evidence="5 7" id="KW-0371">Homeobox</keyword>
<evidence type="ECO:0000256" key="2">
    <source>
        <dbReference type="ARBA" id="ARBA00022737"/>
    </source>
</evidence>
<dbReference type="PROSITE" id="PS51982">
    <property type="entry name" value="CMP"/>
    <property type="match status" value="1"/>
</dbReference>
<dbReference type="Pfam" id="PF00046">
    <property type="entry name" value="Homeodomain"/>
    <property type="match status" value="1"/>
</dbReference>
<evidence type="ECO:0000256" key="5">
    <source>
        <dbReference type="ARBA" id="ARBA00023155"/>
    </source>
</evidence>
<evidence type="ECO:0000259" key="10">
    <source>
        <dbReference type="PROSITE" id="PS50071"/>
    </source>
</evidence>
<evidence type="ECO:0000256" key="3">
    <source>
        <dbReference type="ARBA" id="ARBA00022843"/>
    </source>
</evidence>
<dbReference type="SUPFAM" id="SSF46689">
    <property type="entry name" value="Homeodomain-like"/>
    <property type="match status" value="2"/>
</dbReference>
<dbReference type="GO" id="GO:0000981">
    <property type="term" value="F:DNA-binding transcription factor activity, RNA polymerase II-specific"/>
    <property type="evidence" value="ECO:0000318"/>
    <property type="project" value="GO_Central"/>
</dbReference>
<dbReference type="STRING" id="6238.A8X5Y9"/>
<dbReference type="InterPro" id="IPR032392">
    <property type="entry name" value="ULD"/>
</dbReference>
<dbReference type="AlphaFoldDB" id="A8X5Y9"/>
<evidence type="ECO:0000256" key="1">
    <source>
        <dbReference type="ARBA" id="ARBA00004123"/>
    </source>
</evidence>
<dbReference type="InterPro" id="IPR001356">
    <property type="entry name" value="HD"/>
</dbReference>
<feature type="compositionally biased region" description="Polar residues" evidence="9">
    <location>
        <begin position="348"/>
        <end position="359"/>
    </location>
</feature>
<dbReference type="GO" id="GO:0006338">
    <property type="term" value="P:chromatin remodeling"/>
    <property type="evidence" value="ECO:0000318"/>
    <property type="project" value="GO_Central"/>
</dbReference>
<evidence type="ECO:0000256" key="6">
    <source>
        <dbReference type="ARBA" id="ARBA00023242"/>
    </source>
</evidence>
<evidence type="ECO:0000256" key="9">
    <source>
        <dbReference type="SAM" id="MobiDB-lite"/>
    </source>
</evidence>
<dbReference type="HOGENOM" id="CLU_015685_1_0_1"/>
<evidence type="ECO:0000313" key="14">
    <source>
        <dbReference type="WormBase" id="CBG08165"/>
    </source>
</evidence>
<evidence type="ECO:0000259" key="11">
    <source>
        <dbReference type="PROSITE" id="PS51982"/>
    </source>
</evidence>
<feature type="DNA-binding region" description="Homeobox" evidence="7">
    <location>
        <begin position="179"/>
        <end position="248"/>
    </location>
</feature>
<reference evidence="12 13" key="1">
    <citation type="journal article" date="2003" name="PLoS Biol.">
        <title>The genome sequence of Caenorhabditis briggsae: a platform for comparative genomics.</title>
        <authorList>
            <person name="Stein L.D."/>
            <person name="Bao Z."/>
            <person name="Blasiar D."/>
            <person name="Blumenthal T."/>
            <person name="Brent M.R."/>
            <person name="Chen N."/>
            <person name="Chinwalla A."/>
            <person name="Clarke L."/>
            <person name="Clee C."/>
            <person name="Coghlan A."/>
            <person name="Coulson A."/>
            <person name="D'Eustachio P."/>
            <person name="Fitch D.H."/>
            <person name="Fulton L.A."/>
            <person name="Fulton R.E."/>
            <person name="Griffiths-Jones S."/>
            <person name="Harris T.W."/>
            <person name="Hillier L.W."/>
            <person name="Kamath R."/>
            <person name="Kuwabara P.E."/>
            <person name="Mardis E.R."/>
            <person name="Marra M.A."/>
            <person name="Miner T.L."/>
            <person name="Minx P."/>
            <person name="Mullikin J.C."/>
            <person name="Plumb R.W."/>
            <person name="Rogers J."/>
            <person name="Schein J.E."/>
            <person name="Sohrmann M."/>
            <person name="Spieth J."/>
            <person name="Stajich J.E."/>
            <person name="Wei C."/>
            <person name="Willey D."/>
            <person name="Wilson R.K."/>
            <person name="Durbin R."/>
            <person name="Waterston R.H."/>
        </authorList>
    </citation>
    <scope>NUCLEOTIDE SEQUENCE [LARGE SCALE GENOMIC DNA]</scope>
    <source>
        <strain evidence="12 13">AF16</strain>
    </source>
</reference>
<dbReference type="Gene3D" id="3.10.20.710">
    <property type="entry name" value="SATB, ubiquitin-like oligomerisation domain"/>
    <property type="match status" value="1"/>
</dbReference>
<dbReference type="OMA" id="SIVIRNW"/>
<evidence type="ECO:0000256" key="8">
    <source>
        <dbReference type="RuleBase" id="RU000682"/>
    </source>
</evidence>
<evidence type="ECO:0000256" key="4">
    <source>
        <dbReference type="ARBA" id="ARBA00023125"/>
    </source>
</evidence>